<dbReference type="GO" id="GO:0003676">
    <property type="term" value="F:nucleic acid binding"/>
    <property type="evidence" value="ECO:0007669"/>
    <property type="project" value="InterPro"/>
</dbReference>
<gene>
    <name evidence="1" type="ORF">NQ318_010182</name>
</gene>
<protein>
    <submittedName>
        <fullName evidence="1">Uncharacterized protein</fullName>
    </submittedName>
</protein>
<sequence length="102" mass="12020">MLYMTLHQRALEDNQHKQLLYPYHLQKIHELIPEDFPRRMQFANWLLDQQRNNVNFISKILFTDEASFTKNGITNLHNARKLISGLGSLAIFGSDHSHCRND</sequence>
<dbReference type="Gene3D" id="3.30.420.10">
    <property type="entry name" value="Ribonuclease H-like superfamily/Ribonuclease H"/>
    <property type="match status" value="1"/>
</dbReference>
<proteinExistence type="predicted"/>
<accession>A0AAV8XRJ2</accession>
<reference evidence="1" key="1">
    <citation type="journal article" date="2023" name="Insect Mol. Biol.">
        <title>Genome sequencing provides insights into the evolution of gene families encoding plant cell wall-degrading enzymes in longhorned beetles.</title>
        <authorList>
            <person name="Shin N.R."/>
            <person name="Okamura Y."/>
            <person name="Kirsch R."/>
            <person name="Pauchet Y."/>
        </authorList>
    </citation>
    <scope>NUCLEOTIDE SEQUENCE</scope>
    <source>
        <strain evidence="1">AMC_N1</strain>
    </source>
</reference>
<organism evidence="1 2">
    <name type="scientific">Aromia moschata</name>
    <dbReference type="NCBI Taxonomy" id="1265417"/>
    <lineage>
        <taxon>Eukaryota</taxon>
        <taxon>Metazoa</taxon>
        <taxon>Ecdysozoa</taxon>
        <taxon>Arthropoda</taxon>
        <taxon>Hexapoda</taxon>
        <taxon>Insecta</taxon>
        <taxon>Pterygota</taxon>
        <taxon>Neoptera</taxon>
        <taxon>Endopterygota</taxon>
        <taxon>Coleoptera</taxon>
        <taxon>Polyphaga</taxon>
        <taxon>Cucujiformia</taxon>
        <taxon>Chrysomeloidea</taxon>
        <taxon>Cerambycidae</taxon>
        <taxon>Cerambycinae</taxon>
        <taxon>Callichromatini</taxon>
        <taxon>Aromia</taxon>
    </lineage>
</organism>
<dbReference type="InterPro" id="IPR036397">
    <property type="entry name" value="RNaseH_sf"/>
</dbReference>
<dbReference type="AlphaFoldDB" id="A0AAV8XRJ2"/>
<dbReference type="Proteomes" id="UP001162162">
    <property type="component" value="Unassembled WGS sequence"/>
</dbReference>
<dbReference type="PANTHER" id="PTHR47326:SF1">
    <property type="entry name" value="HTH PSQ-TYPE DOMAIN-CONTAINING PROTEIN"/>
    <property type="match status" value="1"/>
</dbReference>
<name>A0AAV8XRJ2_9CUCU</name>
<evidence type="ECO:0000313" key="2">
    <source>
        <dbReference type="Proteomes" id="UP001162162"/>
    </source>
</evidence>
<keyword evidence="2" id="KW-1185">Reference proteome</keyword>
<comment type="caution">
    <text evidence="1">The sequence shown here is derived from an EMBL/GenBank/DDBJ whole genome shotgun (WGS) entry which is preliminary data.</text>
</comment>
<evidence type="ECO:0000313" key="1">
    <source>
        <dbReference type="EMBL" id="KAJ8940869.1"/>
    </source>
</evidence>
<dbReference type="PANTHER" id="PTHR47326">
    <property type="entry name" value="TRANSPOSABLE ELEMENT TC3 TRANSPOSASE-LIKE PROTEIN"/>
    <property type="match status" value="1"/>
</dbReference>
<dbReference type="EMBL" id="JAPWTK010000405">
    <property type="protein sequence ID" value="KAJ8940869.1"/>
    <property type="molecule type" value="Genomic_DNA"/>
</dbReference>